<dbReference type="EMBL" id="JBAMZK010000011">
    <property type="protein sequence ID" value="KAL0511147.1"/>
    <property type="molecule type" value="Genomic_DNA"/>
</dbReference>
<protein>
    <submittedName>
        <fullName evidence="2">Uncharacterized protein</fullName>
    </submittedName>
</protein>
<feature type="region of interest" description="Disordered" evidence="1">
    <location>
        <begin position="95"/>
        <end position="125"/>
    </location>
</feature>
<gene>
    <name evidence="2" type="ORF">Q4I31_001706</name>
</gene>
<feature type="region of interest" description="Disordered" evidence="1">
    <location>
        <begin position="1"/>
        <end position="77"/>
    </location>
</feature>
<reference evidence="2 3" key="1">
    <citation type="submission" date="2024-02" db="EMBL/GenBank/DDBJ databases">
        <title>FIRST GENOME SEQUENCES OF Leishmania (Viannia) shawi, Leishmania (Viannia) lindenbergi AND Leishmania (Viannia) utingensis.</title>
        <authorList>
            <person name="Resadore F."/>
            <person name="Custodio M.G.F."/>
            <person name="Boite M.C."/>
            <person name="Cupolillo E."/>
            <person name="Ferreira G.E.M."/>
        </authorList>
    </citation>
    <scope>NUCLEOTIDE SEQUENCE [LARGE SCALE GENOMIC DNA]</scope>
    <source>
        <strain evidence="2 3">MHOM/BR/1966/M15733</strain>
    </source>
</reference>
<dbReference type="AlphaFoldDB" id="A0AAW3ATJ5"/>
<dbReference type="Proteomes" id="UP001500131">
    <property type="component" value="Unassembled WGS sequence"/>
</dbReference>
<comment type="caution">
    <text evidence="2">The sequence shown here is derived from an EMBL/GenBank/DDBJ whole genome shotgun (WGS) entry which is preliminary data.</text>
</comment>
<name>A0AAW3ATJ5_9TRYP</name>
<organism evidence="2 3">
    <name type="scientific">Leishmania lindenbergi</name>
    <dbReference type="NCBI Taxonomy" id="651832"/>
    <lineage>
        <taxon>Eukaryota</taxon>
        <taxon>Discoba</taxon>
        <taxon>Euglenozoa</taxon>
        <taxon>Kinetoplastea</taxon>
        <taxon>Metakinetoplastina</taxon>
        <taxon>Trypanosomatida</taxon>
        <taxon>Trypanosomatidae</taxon>
        <taxon>Leishmaniinae</taxon>
        <taxon>Leishmania</taxon>
    </lineage>
</organism>
<feature type="compositionally biased region" description="Low complexity" evidence="1">
    <location>
        <begin position="51"/>
        <end position="63"/>
    </location>
</feature>
<accession>A0AAW3ATJ5</accession>
<proteinExistence type="predicted"/>
<evidence type="ECO:0000256" key="1">
    <source>
        <dbReference type="SAM" id="MobiDB-lite"/>
    </source>
</evidence>
<sequence>MVATAAEQLSPAAPTRRHRYRDEYPVVPDPGKAATMRHDPLSPATVDVRLGSGNSSSSSSSNGENAHGDPSPAATATTAAGRGAFLLADVLYTPAGAVEGGGNAPPSWQHRPSSPQQRCRLCGSY</sequence>
<evidence type="ECO:0000313" key="3">
    <source>
        <dbReference type="Proteomes" id="UP001500131"/>
    </source>
</evidence>
<evidence type="ECO:0000313" key="2">
    <source>
        <dbReference type="EMBL" id="KAL0511147.1"/>
    </source>
</evidence>
<keyword evidence="3" id="KW-1185">Reference proteome</keyword>